<keyword evidence="3" id="KW-0808">Transferase</keyword>
<evidence type="ECO:0000259" key="7">
    <source>
        <dbReference type="PROSITE" id="PS51098"/>
    </source>
</evidence>
<dbReference type="SUPFAM" id="SSF55604">
    <property type="entry name" value="Glucose permease domain IIB"/>
    <property type="match status" value="1"/>
</dbReference>
<protein>
    <submittedName>
        <fullName evidence="8">PTS transporter subunit EIIB</fullName>
    </submittedName>
</protein>
<keyword evidence="5" id="KW-0418">Kinase</keyword>
<dbReference type="PROSITE" id="PS51098">
    <property type="entry name" value="PTS_EIIB_TYPE_1"/>
    <property type="match status" value="1"/>
</dbReference>
<reference evidence="8" key="1">
    <citation type="submission" date="2021-04" db="EMBL/GenBank/DDBJ databases">
        <title>Genome sequence of Serratia sp. arafor3.</title>
        <authorList>
            <person name="Besaury L."/>
        </authorList>
    </citation>
    <scope>NUCLEOTIDE SEQUENCE</scope>
    <source>
        <strain evidence="8">Arafor3</strain>
    </source>
</reference>
<evidence type="ECO:0000256" key="4">
    <source>
        <dbReference type="ARBA" id="ARBA00022683"/>
    </source>
</evidence>
<evidence type="ECO:0000256" key="1">
    <source>
        <dbReference type="ARBA" id="ARBA00022448"/>
    </source>
</evidence>
<dbReference type="RefSeq" id="WP_415837930.1">
    <property type="nucleotide sequence ID" value="NZ_CBCSGY010000036.1"/>
</dbReference>
<evidence type="ECO:0000313" key="9">
    <source>
        <dbReference type="Proteomes" id="UP001165275"/>
    </source>
</evidence>
<evidence type="ECO:0000256" key="2">
    <source>
        <dbReference type="ARBA" id="ARBA00022597"/>
    </source>
</evidence>
<evidence type="ECO:0000256" key="5">
    <source>
        <dbReference type="ARBA" id="ARBA00022777"/>
    </source>
</evidence>
<comment type="caution">
    <text evidence="8">The sequence shown here is derived from an EMBL/GenBank/DDBJ whole genome shotgun (WGS) entry which is preliminary data.</text>
</comment>
<dbReference type="PROSITE" id="PS01035">
    <property type="entry name" value="PTS_EIIB_TYPE_1_CYS"/>
    <property type="match status" value="1"/>
</dbReference>
<feature type="active site" description="Phosphocysteine intermediate; for EIIB activity" evidence="6">
    <location>
        <position position="28"/>
    </location>
</feature>
<dbReference type="Proteomes" id="UP001165275">
    <property type="component" value="Unassembled WGS sequence"/>
</dbReference>
<keyword evidence="4" id="KW-0598">Phosphotransferase system</keyword>
<keyword evidence="1" id="KW-0813">Transport</keyword>
<dbReference type="InterPro" id="IPR018113">
    <property type="entry name" value="PTrfase_EIIB_Cys"/>
</dbReference>
<gene>
    <name evidence="8" type="ORF">KAJ71_05690</name>
</gene>
<sequence length="56" mass="6324">MAKITVPMIEQILLLVGGSKNIIICGNCMTRLRLTLKDRHLFYAMYQKGLLATTQV</sequence>
<dbReference type="Pfam" id="PF00367">
    <property type="entry name" value="PTS_EIIB"/>
    <property type="match status" value="1"/>
</dbReference>
<dbReference type="InterPro" id="IPR036878">
    <property type="entry name" value="Glu_permease_IIB"/>
</dbReference>
<evidence type="ECO:0000313" key="8">
    <source>
        <dbReference type="EMBL" id="MCL1028527.1"/>
    </source>
</evidence>
<proteinExistence type="predicted"/>
<accession>A0ABT0K947</accession>
<dbReference type="InterPro" id="IPR001996">
    <property type="entry name" value="PTS_IIB_1"/>
</dbReference>
<feature type="domain" description="PTS EIIB type-1" evidence="7">
    <location>
        <begin position="6"/>
        <end position="56"/>
    </location>
</feature>
<dbReference type="Gene3D" id="3.30.1360.60">
    <property type="entry name" value="Glucose permease domain IIB"/>
    <property type="match status" value="1"/>
</dbReference>
<evidence type="ECO:0000256" key="6">
    <source>
        <dbReference type="PROSITE-ProRule" id="PRU00421"/>
    </source>
</evidence>
<name>A0ABT0K947_9GAMM</name>
<keyword evidence="9" id="KW-1185">Reference proteome</keyword>
<keyword evidence="2" id="KW-0762">Sugar transport</keyword>
<evidence type="ECO:0000256" key="3">
    <source>
        <dbReference type="ARBA" id="ARBA00022679"/>
    </source>
</evidence>
<organism evidence="8 9">
    <name type="scientific">Serratia silvae</name>
    <dbReference type="NCBI Taxonomy" id="2824122"/>
    <lineage>
        <taxon>Bacteria</taxon>
        <taxon>Pseudomonadati</taxon>
        <taxon>Pseudomonadota</taxon>
        <taxon>Gammaproteobacteria</taxon>
        <taxon>Enterobacterales</taxon>
        <taxon>Yersiniaceae</taxon>
        <taxon>Serratia</taxon>
    </lineage>
</organism>
<dbReference type="EMBL" id="JAGQDC010000003">
    <property type="protein sequence ID" value="MCL1028527.1"/>
    <property type="molecule type" value="Genomic_DNA"/>
</dbReference>